<evidence type="ECO:0000256" key="1">
    <source>
        <dbReference type="ARBA" id="ARBA00001494"/>
    </source>
</evidence>
<dbReference type="Pfam" id="PF10415">
    <property type="entry name" value="FumaraseC_C"/>
    <property type="match status" value="1"/>
</dbReference>
<dbReference type="AlphaFoldDB" id="A0A317G5M8"/>
<organism evidence="5 6">
    <name type="scientific">Butyrivibrio fibrisolvens</name>
    <dbReference type="NCBI Taxonomy" id="831"/>
    <lineage>
        <taxon>Bacteria</taxon>
        <taxon>Bacillati</taxon>
        <taxon>Bacillota</taxon>
        <taxon>Clostridia</taxon>
        <taxon>Lachnospirales</taxon>
        <taxon>Lachnospiraceae</taxon>
        <taxon>Butyrivibrio</taxon>
    </lineage>
</organism>
<dbReference type="InterPro" id="IPR018951">
    <property type="entry name" value="Fumarase_C_C"/>
</dbReference>
<dbReference type="FunFam" id="1.10.40.30:FF:000002">
    <property type="entry name" value="Fumarate hydratase class II"/>
    <property type="match status" value="1"/>
</dbReference>
<accession>A0A317G5M8</accession>
<dbReference type="Gene3D" id="1.10.40.30">
    <property type="entry name" value="Fumarase/aspartase (C-terminal domain)"/>
    <property type="match status" value="1"/>
</dbReference>
<comment type="caution">
    <text evidence="5">The sequence shown here is derived from an EMBL/GenBank/DDBJ whole genome shotgun (WGS) entry which is preliminary data.</text>
</comment>
<proteinExistence type="predicted"/>
<feature type="domain" description="Fumarase C C-terminal" evidence="4">
    <location>
        <begin position="2"/>
        <end position="53"/>
    </location>
</feature>
<dbReference type="SUPFAM" id="SSF48557">
    <property type="entry name" value="L-aspartase-like"/>
    <property type="match status" value="1"/>
</dbReference>
<dbReference type="EC" id="4.3.1.1" evidence="2"/>
<dbReference type="Proteomes" id="UP000245488">
    <property type="component" value="Chromosome"/>
</dbReference>
<sequence>MATALSPILGYQKSASIAKQALHEEKTIREIVFEQKLMDPEKLDVVLDPMSMVGMIRSA</sequence>
<dbReference type="EMBL" id="NXNG01000001">
    <property type="protein sequence ID" value="PWT29375.1"/>
    <property type="molecule type" value="Genomic_DNA"/>
</dbReference>
<evidence type="ECO:0000259" key="4">
    <source>
        <dbReference type="Pfam" id="PF10415"/>
    </source>
</evidence>
<keyword evidence="6" id="KW-1185">Reference proteome</keyword>
<evidence type="ECO:0000313" key="6">
    <source>
        <dbReference type="Proteomes" id="UP000245488"/>
    </source>
</evidence>
<reference evidence="5 6" key="1">
    <citation type="submission" date="2017-09" db="EMBL/GenBank/DDBJ databases">
        <title>High-quality draft genome sequence of Butyrivibrio fibrisolvens INBov1, isolated from cow rumen.</title>
        <authorList>
            <person name="Rodriguez Hernaez J."/>
            <person name="Rivarola M."/>
            <person name="Paniego N."/>
            <person name="Cravero S."/>
            <person name="Ceron Cucchi M."/>
            <person name="Martinez M.C."/>
        </authorList>
    </citation>
    <scope>NUCLEOTIDE SEQUENCE [LARGE SCALE GENOMIC DNA]</scope>
    <source>
        <strain evidence="5 6">INBov1</strain>
    </source>
</reference>
<dbReference type="InterPro" id="IPR008948">
    <property type="entry name" value="L-Aspartase-like"/>
</dbReference>
<dbReference type="GO" id="GO:0006099">
    <property type="term" value="P:tricarboxylic acid cycle"/>
    <property type="evidence" value="ECO:0007669"/>
    <property type="project" value="InterPro"/>
</dbReference>
<dbReference type="GO" id="GO:0008797">
    <property type="term" value="F:aspartate ammonia-lyase activity"/>
    <property type="evidence" value="ECO:0007669"/>
    <property type="project" value="UniProtKB-EC"/>
</dbReference>
<evidence type="ECO:0000256" key="3">
    <source>
        <dbReference type="ARBA" id="ARBA00023239"/>
    </source>
</evidence>
<keyword evidence="3" id="KW-0456">Lyase</keyword>
<gene>
    <name evidence="5" type="ORF">CPT75_09415</name>
</gene>
<comment type="catalytic activity">
    <reaction evidence="1">
        <text>L-aspartate = fumarate + NH4(+)</text>
        <dbReference type="Rhea" id="RHEA:16601"/>
        <dbReference type="ChEBI" id="CHEBI:28938"/>
        <dbReference type="ChEBI" id="CHEBI:29806"/>
        <dbReference type="ChEBI" id="CHEBI:29991"/>
        <dbReference type="EC" id="4.3.1.1"/>
    </reaction>
</comment>
<name>A0A317G5M8_BUTFI</name>
<evidence type="ECO:0000313" key="5">
    <source>
        <dbReference type="EMBL" id="PWT29375.1"/>
    </source>
</evidence>
<protein>
    <recommendedName>
        <fullName evidence="2">aspartate ammonia-lyase</fullName>
        <ecNumber evidence="2">4.3.1.1</ecNumber>
    </recommendedName>
</protein>
<evidence type="ECO:0000256" key="2">
    <source>
        <dbReference type="ARBA" id="ARBA00012992"/>
    </source>
</evidence>
<dbReference type="RefSeq" id="WP_110074272.1">
    <property type="nucleotide sequence ID" value="NZ_CM009896.1"/>
</dbReference>